<dbReference type="InterPro" id="IPR002213">
    <property type="entry name" value="UDP_glucos_trans"/>
</dbReference>
<dbReference type="Pfam" id="PF00201">
    <property type="entry name" value="UDPGT"/>
    <property type="match status" value="1"/>
</dbReference>
<dbReference type="CDD" id="cd03784">
    <property type="entry name" value="GT1_Gtf-like"/>
    <property type="match status" value="1"/>
</dbReference>
<dbReference type="EMBL" id="SDRB02004624">
    <property type="protein sequence ID" value="THG15588.1"/>
    <property type="molecule type" value="Genomic_DNA"/>
</dbReference>
<sequence>MDSKVEMFFIPNVIGRGHILSAIDTARLFAAQGAKITIIVTPAYAQLFQKTIERDQSRGHDINFHIFKLPTSDFGLPDGCETLLAASAGIMAKLFMAFEKLHEPIEQLVRERRPDCIVSDMFHPWTADLGARLGISRFLFYVTGLFSLCCEESIRRYAPHDKVNSDTETFALPGLFPLCCEESLRRYAPHDKVNSDAETFALPGLPDDNIIFTKSKIPYWFKDKGTGYGQLVDEVIKSELKSYGVIVNSFYELEPAYAEYFKNEMGRKLWLVGPVYLFNKADEEKAERGEKNSIDEAAILKWLDSKQPKSVLYVSFGSQSSMAPEQFLELAYALEASGCPFIWVARDMLEYGQEEKEKKEGNENRGKKLPEGFEERMTKSGQGLILKKWAPQLLILEHANIGGFLTHSGWNSTIEGIGAGVPMITWPFIAEQFFTESLVVDVLKVGIRAGNEEWSSYIWEPKLTVTREKVEVAVKWLMGGGAADEVEAMRRRVKQLSEKAKKAIDHGGSSNADAIALINELKSRRTNFANNL</sequence>
<dbReference type="PANTHER" id="PTHR48047:SF81">
    <property type="entry name" value="GLYCOSYLTRANSFERASE"/>
    <property type="match status" value="1"/>
</dbReference>
<dbReference type="AlphaFoldDB" id="A0A4S4EGK7"/>
<name>A0A4S4EGK7_CAMSN</name>
<keyword evidence="8" id="KW-1185">Reference proteome</keyword>
<dbReference type="PROSITE" id="PS00375">
    <property type="entry name" value="UDPGT"/>
    <property type="match status" value="1"/>
</dbReference>
<gene>
    <name evidence="7" type="ORF">TEA_009136</name>
</gene>
<evidence type="ECO:0000313" key="7">
    <source>
        <dbReference type="EMBL" id="THG15588.1"/>
    </source>
</evidence>
<dbReference type="SUPFAM" id="SSF53756">
    <property type="entry name" value="UDP-Glycosyltransferase/glycogen phosphorylase"/>
    <property type="match status" value="1"/>
</dbReference>
<evidence type="ECO:0000256" key="3">
    <source>
        <dbReference type="ARBA" id="ARBA00022679"/>
    </source>
</evidence>
<comment type="similarity">
    <text evidence="1 5">Belongs to the UDP-glycosyltransferase family.</text>
</comment>
<accession>A0A4S4EGK7</accession>
<dbReference type="PANTHER" id="PTHR48047">
    <property type="entry name" value="GLYCOSYLTRANSFERASE"/>
    <property type="match status" value="1"/>
</dbReference>
<organism evidence="7 8">
    <name type="scientific">Camellia sinensis var. sinensis</name>
    <name type="common">China tea</name>
    <dbReference type="NCBI Taxonomy" id="542762"/>
    <lineage>
        <taxon>Eukaryota</taxon>
        <taxon>Viridiplantae</taxon>
        <taxon>Streptophyta</taxon>
        <taxon>Embryophyta</taxon>
        <taxon>Tracheophyta</taxon>
        <taxon>Spermatophyta</taxon>
        <taxon>Magnoliopsida</taxon>
        <taxon>eudicotyledons</taxon>
        <taxon>Gunneridae</taxon>
        <taxon>Pentapetalae</taxon>
        <taxon>asterids</taxon>
        <taxon>Ericales</taxon>
        <taxon>Theaceae</taxon>
        <taxon>Camellia</taxon>
    </lineage>
</organism>
<evidence type="ECO:0000256" key="5">
    <source>
        <dbReference type="RuleBase" id="RU003718"/>
    </source>
</evidence>
<dbReference type="STRING" id="542762.A0A4S4EGK7"/>
<evidence type="ECO:0000313" key="8">
    <source>
        <dbReference type="Proteomes" id="UP000306102"/>
    </source>
</evidence>
<dbReference type="Proteomes" id="UP000306102">
    <property type="component" value="Unassembled WGS sequence"/>
</dbReference>
<dbReference type="GO" id="GO:0009813">
    <property type="term" value="P:flavonoid biosynthetic process"/>
    <property type="evidence" value="ECO:0007669"/>
    <property type="project" value="UniProtKB-KW"/>
</dbReference>
<reference evidence="7 8" key="1">
    <citation type="journal article" date="2018" name="Proc. Natl. Acad. Sci. U.S.A.">
        <title>Draft genome sequence of Camellia sinensis var. sinensis provides insights into the evolution of the tea genome and tea quality.</title>
        <authorList>
            <person name="Wei C."/>
            <person name="Yang H."/>
            <person name="Wang S."/>
            <person name="Zhao J."/>
            <person name="Liu C."/>
            <person name="Gao L."/>
            <person name="Xia E."/>
            <person name="Lu Y."/>
            <person name="Tai Y."/>
            <person name="She G."/>
            <person name="Sun J."/>
            <person name="Cao H."/>
            <person name="Tong W."/>
            <person name="Gao Q."/>
            <person name="Li Y."/>
            <person name="Deng W."/>
            <person name="Jiang X."/>
            <person name="Wang W."/>
            <person name="Chen Q."/>
            <person name="Zhang S."/>
            <person name="Li H."/>
            <person name="Wu J."/>
            <person name="Wang P."/>
            <person name="Li P."/>
            <person name="Shi C."/>
            <person name="Zheng F."/>
            <person name="Jian J."/>
            <person name="Huang B."/>
            <person name="Shan D."/>
            <person name="Shi M."/>
            <person name="Fang C."/>
            <person name="Yue Y."/>
            <person name="Li F."/>
            <person name="Li D."/>
            <person name="Wei S."/>
            <person name="Han B."/>
            <person name="Jiang C."/>
            <person name="Yin Y."/>
            <person name="Xia T."/>
            <person name="Zhang Z."/>
            <person name="Bennetzen J.L."/>
            <person name="Zhao S."/>
            <person name="Wan X."/>
        </authorList>
    </citation>
    <scope>NUCLEOTIDE SEQUENCE [LARGE SCALE GENOMIC DNA]</scope>
    <source>
        <strain evidence="8">cv. Shuchazao</strain>
        <tissue evidence="7">Leaf</tissue>
    </source>
</reference>
<proteinExistence type="inferred from homology"/>
<keyword evidence="4" id="KW-0284">Flavonoid biosynthesis</keyword>
<comment type="caution">
    <text evidence="7">The sequence shown here is derived from an EMBL/GenBank/DDBJ whole genome shotgun (WGS) entry which is preliminary data.</text>
</comment>
<dbReference type="Gene3D" id="3.40.50.2000">
    <property type="entry name" value="Glycogen Phosphorylase B"/>
    <property type="match status" value="2"/>
</dbReference>
<keyword evidence="3 5" id="KW-0808">Transferase</keyword>
<dbReference type="EC" id="2.4.1.-" evidence="6"/>
<dbReference type="FunFam" id="3.40.50.2000:FF:000202">
    <property type="entry name" value="Glycosyltransferase"/>
    <property type="match status" value="1"/>
</dbReference>
<keyword evidence="2 5" id="KW-0328">Glycosyltransferase</keyword>
<evidence type="ECO:0000256" key="2">
    <source>
        <dbReference type="ARBA" id="ARBA00022676"/>
    </source>
</evidence>
<evidence type="ECO:0000256" key="6">
    <source>
        <dbReference type="RuleBase" id="RU362057"/>
    </source>
</evidence>
<dbReference type="InterPro" id="IPR035595">
    <property type="entry name" value="UDP_glycos_trans_CS"/>
</dbReference>
<protein>
    <recommendedName>
        <fullName evidence="6">Glycosyltransferase</fullName>
        <ecNumber evidence="6">2.4.1.-</ecNumber>
    </recommendedName>
</protein>
<dbReference type="GO" id="GO:0035251">
    <property type="term" value="F:UDP-glucosyltransferase activity"/>
    <property type="evidence" value="ECO:0007669"/>
    <property type="project" value="TreeGrafter"/>
</dbReference>
<evidence type="ECO:0000256" key="4">
    <source>
        <dbReference type="ARBA" id="ARBA00023241"/>
    </source>
</evidence>
<evidence type="ECO:0000256" key="1">
    <source>
        <dbReference type="ARBA" id="ARBA00009995"/>
    </source>
</evidence>